<dbReference type="CDD" id="cd02910">
    <property type="entry name" value="cupin_Yhhw_N"/>
    <property type="match status" value="1"/>
</dbReference>
<dbReference type="InterPro" id="IPR011051">
    <property type="entry name" value="RmlC_Cupin_sf"/>
</dbReference>
<proteinExistence type="inferred from homology"/>
<evidence type="ECO:0000313" key="5">
    <source>
        <dbReference type="Proteomes" id="UP000006352"/>
    </source>
</evidence>
<evidence type="ECO:0000256" key="2">
    <source>
        <dbReference type="RuleBase" id="RU003457"/>
    </source>
</evidence>
<dbReference type="Proteomes" id="UP000006352">
    <property type="component" value="Unassembled WGS sequence"/>
</dbReference>
<keyword evidence="5" id="KW-1185">Reference proteome</keyword>
<evidence type="ECO:0000256" key="1">
    <source>
        <dbReference type="ARBA" id="ARBA00008416"/>
    </source>
</evidence>
<protein>
    <recommendedName>
        <fullName evidence="3">Pirin N-terminal domain-containing protein</fullName>
    </recommendedName>
</protein>
<feature type="domain" description="Pirin N-terminal" evidence="3">
    <location>
        <begin position="13"/>
        <end position="120"/>
    </location>
</feature>
<dbReference type="OrthoDB" id="10261807at2759"/>
<accession>J4H340</accession>
<dbReference type="InParanoid" id="J4H340"/>
<dbReference type="Pfam" id="PF02678">
    <property type="entry name" value="Pirin"/>
    <property type="match status" value="1"/>
</dbReference>
<dbReference type="InterPro" id="IPR003829">
    <property type="entry name" value="Pirin_N_dom"/>
</dbReference>
<dbReference type="InterPro" id="IPR014710">
    <property type="entry name" value="RmlC-like_jellyroll"/>
</dbReference>
<dbReference type="InterPro" id="IPR012093">
    <property type="entry name" value="Pirin"/>
</dbReference>
<reference evidence="4 5" key="1">
    <citation type="journal article" date="2012" name="Appl. Environ. Microbiol.">
        <title>Short-read sequencing for genomic analysis of the brown rot fungus Fibroporia radiculosa.</title>
        <authorList>
            <person name="Tang J.D."/>
            <person name="Perkins A.D."/>
            <person name="Sonstegard T.S."/>
            <person name="Schroeder S.G."/>
            <person name="Burgess S.C."/>
            <person name="Diehl S.V."/>
        </authorList>
    </citation>
    <scope>NUCLEOTIDE SEQUENCE [LARGE SCALE GENOMIC DNA]</scope>
    <source>
        <strain evidence="4 5">TFFH 294</strain>
    </source>
</reference>
<gene>
    <name evidence="4" type="ORF">FIBRA_04712</name>
</gene>
<dbReference type="EMBL" id="HE797086">
    <property type="protein sequence ID" value="CCM02609.1"/>
    <property type="molecule type" value="Genomic_DNA"/>
</dbReference>
<evidence type="ECO:0000313" key="4">
    <source>
        <dbReference type="EMBL" id="CCM02609.1"/>
    </source>
</evidence>
<dbReference type="STRING" id="599839.J4H340"/>
<comment type="similarity">
    <text evidence="1 2">Belongs to the pirin family.</text>
</comment>
<dbReference type="RefSeq" id="XP_012181892.1">
    <property type="nucleotide sequence ID" value="XM_012326502.1"/>
</dbReference>
<sequence length="267" mass="29307">MVVNVVPRPSQERGNANHGWLKSFHTFSFASYFDDKHEKFGCLRVINEDRVEPTTGFGTHGHREFEIFSYVVSGQLEHADSMGNTEVLSRGDLQMTSAGTGIRHSEKCHGPRQVHFIQIWSLPNKSGLAPSYYTRRFSDEEKQNKWVRVVAPVNAEGVSEARDASGPAPVHSNLSLYATLLSPSTSLQHVFPTGGSGGPKKSYIHVIQTSGYNPQKPQGARIKVVGAEAPVELREGDGAYIMGEAGKDIKVENVGETVAEILLFDVE</sequence>
<evidence type="ECO:0000259" key="3">
    <source>
        <dbReference type="Pfam" id="PF02678"/>
    </source>
</evidence>
<dbReference type="SUPFAM" id="SSF51182">
    <property type="entry name" value="RmlC-like cupins"/>
    <property type="match status" value="1"/>
</dbReference>
<dbReference type="HOGENOM" id="CLU_064194_3_1_1"/>
<dbReference type="AlphaFoldDB" id="J4H340"/>
<organism evidence="4 5">
    <name type="scientific">Fibroporia radiculosa</name>
    <dbReference type="NCBI Taxonomy" id="599839"/>
    <lineage>
        <taxon>Eukaryota</taxon>
        <taxon>Fungi</taxon>
        <taxon>Dikarya</taxon>
        <taxon>Basidiomycota</taxon>
        <taxon>Agaricomycotina</taxon>
        <taxon>Agaricomycetes</taxon>
        <taxon>Polyporales</taxon>
        <taxon>Fibroporiaceae</taxon>
        <taxon>Fibroporia</taxon>
    </lineage>
</organism>
<dbReference type="GeneID" id="24097520"/>
<dbReference type="PANTHER" id="PTHR43212:SF3">
    <property type="entry name" value="QUERCETIN 2,3-DIOXYGENASE"/>
    <property type="match status" value="1"/>
</dbReference>
<dbReference type="PANTHER" id="PTHR43212">
    <property type="entry name" value="QUERCETIN 2,3-DIOXYGENASE"/>
    <property type="match status" value="1"/>
</dbReference>
<name>J4H340_9APHY</name>
<dbReference type="Gene3D" id="2.60.120.10">
    <property type="entry name" value="Jelly Rolls"/>
    <property type="match status" value="2"/>
</dbReference>